<dbReference type="SUPFAM" id="SSF48403">
    <property type="entry name" value="Ankyrin repeat"/>
    <property type="match status" value="1"/>
</dbReference>
<keyword evidence="1" id="KW-0677">Repeat</keyword>
<dbReference type="GO" id="GO:0003723">
    <property type="term" value="F:RNA binding"/>
    <property type="evidence" value="ECO:0007669"/>
    <property type="project" value="TreeGrafter"/>
</dbReference>
<keyword evidence="2 3" id="KW-0040">ANK repeat</keyword>
<dbReference type="PROSITE" id="PS50088">
    <property type="entry name" value="ANK_REPEAT"/>
    <property type="match status" value="3"/>
</dbReference>
<feature type="repeat" description="ANK" evidence="3">
    <location>
        <begin position="204"/>
        <end position="236"/>
    </location>
</feature>
<evidence type="ECO:0000313" key="4">
    <source>
        <dbReference type="EMBL" id="KIW88459.1"/>
    </source>
</evidence>
<dbReference type="Gene3D" id="1.25.40.20">
    <property type="entry name" value="Ankyrin repeat-containing domain"/>
    <property type="match status" value="1"/>
</dbReference>
<dbReference type="InterPro" id="IPR036770">
    <property type="entry name" value="Ankyrin_rpt-contain_sf"/>
</dbReference>
<evidence type="ECO:0000256" key="1">
    <source>
        <dbReference type="ARBA" id="ARBA00022737"/>
    </source>
</evidence>
<evidence type="ECO:0000256" key="3">
    <source>
        <dbReference type="PROSITE-ProRule" id="PRU00023"/>
    </source>
</evidence>
<evidence type="ECO:0000313" key="5">
    <source>
        <dbReference type="Proteomes" id="UP000053789"/>
    </source>
</evidence>
<evidence type="ECO:0000256" key="2">
    <source>
        <dbReference type="ARBA" id="ARBA00023043"/>
    </source>
</evidence>
<dbReference type="PROSITE" id="PS50297">
    <property type="entry name" value="ANK_REP_REGION"/>
    <property type="match status" value="3"/>
</dbReference>
<dbReference type="Pfam" id="PF12796">
    <property type="entry name" value="Ank_2"/>
    <property type="match status" value="1"/>
</dbReference>
<dbReference type="RefSeq" id="XP_016615128.1">
    <property type="nucleotide sequence ID" value="XM_016768741.1"/>
</dbReference>
<dbReference type="PANTHER" id="PTHR24141">
    <property type="entry name" value="2-5A-DEPENDENT RIBONUCLEASE"/>
    <property type="match status" value="1"/>
</dbReference>
<evidence type="ECO:0008006" key="6">
    <source>
        <dbReference type="Google" id="ProtNLM"/>
    </source>
</evidence>
<accession>A0A0D2HVA9</accession>
<dbReference type="GeneID" id="27703956"/>
<dbReference type="OrthoDB" id="4147969at2759"/>
<gene>
    <name evidence="4" type="ORF">Z519_11028</name>
</gene>
<dbReference type="PANTHER" id="PTHR24141:SF1">
    <property type="entry name" value="2-5A-DEPENDENT RIBONUCLEASE"/>
    <property type="match status" value="1"/>
</dbReference>
<proteinExistence type="predicted"/>
<dbReference type="Proteomes" id="UP000053789">
    <property type="component" value="Unassembled WGS sequence"/>
</dbReference>
<dbReference type="AlphaFoldDB" id="A0A0D2HVA9"/>
<feature type="repeat" description="ANK" evidence="3">
    <location>
        <begin position="138"/>
        <end position="170"/>
    </location>
</feature>
<dbReference type="VEuPathDB" id="FungiDB:Z519_11028"/>
<name>A0A0D2HVA9_CLAB1</name>
<sequence>MEGKVDEILSRLGAPPCERIQSQSRVNMLEIEGKAPQLLLANGNENSFATSSQLHQTSIPQLVALTKGTQAPTLSDPSALRLTPSSRLLVSLTSPFSHAKPSSTKADALPRAAAASNLPKLQHLLASGYPVDHLDSNHGYTALHNASMSGSLTTLALLLSHSASVSTPDVNGATALHHAAQNGHVDASLLLIQNGADVDAVDSAGHAPLFYALQNGHLSVANALLGSGAKMGLVEDRERTHDYWASRLALYFEEGGGDEQNYPRLTVGDNNHRDE</sequence>
<keyword evidence="5" id="KW-1185">Reference proteome</keyword>
<dbReference type="GO" id="GO:0006396">
    <property type="term" value="P:RNA processing"/>
    <property type="evidence" value="ECO:0007669"/>
    <property type="project" value="TreeGrafter"/>
</dbReference>
<dbReference type="EMBL" id="KN846999">
    <property type="protein sequence ID" value="KIW88459.1"/>
    <property type="molecule type" value="Genomic_DNA"/>
</dbReference>
<reference evidence="4" key="1">
    <citation type="submission" date="2015-01" db="EMBL/GenBank/DDBJ databases">
        <title>The Genome Sequence of Cladophialophora bantiana CBS 173.52.</title>
        <authorList>
            <consortium name="The Broad Institute Genomics Platform"/>
            <person name="Cuomo C."/>
            <person name="de Hoog S."/>
            <person name="Gorbushina A."/>
            <person name="Stielow B."/>
            <person name="Teixiera M."/>
            <person name="Abouelleil A."/>
            <person name="Chapman S.B."/>
            <person name="Priest M."/>
            <person name="Young S.K."/>
            <person name="Wortman J."/>
            <person name="Nusbaum C."/>
            <person name="Birren B."/>
        </authorList>
    </citation>
    <scope>NUCLEOTIDE SEQUENCE [LARGE SCALE GENOMIC DNA]</scope>
    <source>
        <strain evidence="4">CBS 173.52</strain>
    </source>
</reference>
<dbReference type="InterPro" id="IPR002110">
    <property type="entry name" value="Ankyrin_rpt"/>
</dbReference>
<organism evidence="4 5">
    <name type="scientific">Cladophialophora bantiana (strain ATCC 10958 / CBS 173.52 / CDC B-1940 / NIH 8579)</name>
    <name type="common">Xylohypha bantiana</name>
    <dbReference type="NCBI Taxonomy" id="1442370"/>
    <lineage>
        <taxon>Eukaryota</taxon>
        <taxon>Fungi</taxon>
        <taxon>Dikarya</taxon>
        <taxon>Ascomycota</taxon>
        <taxon>Pezizomycotina</taxon>
        <taxon>Eurotiomycetes</taxon>
        <taxon>Chaetothyriomycetidae</taxon>
        <taxon>Chaetothyriales</taxon>
        <taxon>Herpotrichiellaceae</taxon>
        <taxon>Cladophialophora</taxon>
    </lineage>
</organism>
<dbReference type="SMART" id="SM00248">
    <property type="entry name" value="ANK"/>
    <property type="match status" value="3"/>
</dbReference>
<feature type="repeat" description="ANK" evidence="3">
    <location>
        <begin position="171"/>
        <end position="203"/>
    </location>
</feature>
<dbReference type="GO" id="GO:0004540">
    <property type="term" value="F:RNA nuclease activity"/>
    <property type="evidence" value="ECO:0007669"/>
    <property type="project" value="TreeGrafter"/>
</dbReference>
<dbReference type="HOGENOM" id="CLU_1011962_0_0_1"/>
<protein>
    <recommendedName>
        <fullName evidence="6">Ankyrin</fullName>
    </recommendedName>
</protein>